<accession>A0A845R1T7</accession>
<dbReference type="Pfam" id="PF03123">
    <property type="entry name" value="CAT_RBD"/>
    <property type="match status" value="1"/>
</dbReference>
<dbReference type="OrthoDB" id="9813552at2"/>
<reference evidence="3 4" key="1">
    <citation type="submission" date="2018-08" db="EMBL/GenBank/DDBJ databases">
        <title>Murine metabolic-syndrome-specific gut microbial biobank.</title>
        <authorList>
            <person name="Liu C."/>
        </authorList>
    </citation>
    <scope>NUCLEOTIDE SEQUENCE [LARGE SCALE GENOMIC DNA]</scope>
    <source>
        <strain evidence="3 4">583</strain>
    </source>
</reference>
<dbReference type="SUPFAM" id="SSF50151">
    <property type="entry name" value="SacY-like RNA-binding domain"/>
    <property type="match status" value="1"/>
</dbReference>
<dbReference type="InterPro" id="IPR036634">
    <property type="entry name" value="PRD_sf"/>
</dbReference>
<gene>
    <name evidence="3" type="ORF">D3Z33_12565</name>
</gene>
<feature type="domain" description="PRD" evidence="2">
    <location>
        <begin position="169"/>
        <end position="278"/>
    </location>
</feature>
<comment type="caution">
    <text evidence="3">The sequence shown here is derived from an EMBL/GenBank/DDBJ whole genome shotgun (WGS) entry which is preliminary data.</text>
</comment>
<dbReference type="GO" id="GO:0006355">
    <property type="term" value="P:regulation of DNA-templated transcription"/>
    <property type="evidence" value="ECO:0007669"/>
    <property type="project" value="InterPro"/>
</dbReference>
<dbReference type="SMART" id="SM01061">
    <property type="entry name" value="CAT_RBD"/>
    <property type="match status" value="1"/>
</dbReference>
<protein>
    <submittedName>
        <fullName evidence="3">PRD domain-containing protein</fullName>
    </submittedName>
</protein>
<name>A0A845R1T7_9CLOT</name>
<organism evidence="3 4">
    <name type="scientific">Senegalia massiliensis</name>
    <dbReference type="NCBI Taxonomy" id="1720316"/>
    <lineage>
        <taxon>Bacteria</taxon>
        <taxon>Bacillati</taxon>
        <taxon>Bacillota</taxon>
        <taxon>Clostridia</taxon>
        <taxon>Eubacteriales</taxon>
        <taxon>Clostridiaceae</taxon>
        <taxon>Senegalia</taxon>
    </lineage>
</organism>
<evidence type="ECO:0000313" key="3">
    <source>
        <dbReference type="EMBL" id="NBI07686.1"/>
    </source>
</evidence>
<dbReference type="PANTHER" id="PTHR30185:SF15">
    <property type="entry name" value="CRYPTIC BETA-GLUCOSIDE BGL OPERON ANTITERMINATOR"/>
    <property type="match status" value="1"/>
</dbReference>
<dbReference type="Pfam" id="PF00874">
    <property type="entry name" value="PRD"/>
    <property type="match status" value="2"/>
</dbReference>
<evidence type="ECO:0000313" key="4">
    <source>
        <dbReference type="Proteomes" id="UP000467132"/>
    </source>
</evidence>
<feature type="domain" description="PRD" evidence="2">
    <location>
        <begin position="63"/>
        <end position="168"/>
    </location>
</feature>
<dbReference type="Gene3D" id="2.30.24.10">
    <property type="entry name" value="CAT RNA-binding domain"/>
    <property type="match status" value="1"/>
</dbReference>
<keyword evidence="4" id="KW-1185">Reference proteome</keyword>
<dbReference type="PROSITE" id="PS51372">
    <property type="entry name" value="PRD_2"/>
    <property type="match status" value="2"/>
</dbReference>
<proteinExistence type="predicted"/>
<dbReference type="InterPro" id="IPR050661">
    <property type="entry name" value="BglG_antiterminators"/>
</dbReference>
<dbReference type="GO" id="GO:0003723">
    <property type="term" value="F:RNA binding"/>
    <property type="evidence" value="ECO:0007669"/>
    <property type="project" value="InterPro"/>
</dbReference>
<dbReference type="InterPro" id="IPR036650">
    <property type="entry name" value="CAT_RNA-bd_dom_sf"/>
</dbReference>
<sequence>MVKVIKSLNNNIVLAETEKNKEVIIFGTGIGFKKKKGDLVNASLAKKTFYPEKSIQASQLLEQISAEVLTVTEEIIVFGEELLKRKLNQSILFSLSDHLQFAINRDQNKNYEDNPLQWEIPTLYNEEYKVGKGALKIIENRLGHILPKIEASFIALHFVNAQIDGHSLGDTMEIMKVIKKIIKIIQRLFDINLDKTTINYSRFITHLRYFIARHKMNKSYAMDMDKSFREIIQEKYKKSYNCCLVIKEMLENEYNWGISNDEIIYLTIHIERIVRENK</sequence>
<dbReference type="EMBL" id="QXXA01000014">
    <property type="protein sequence ID" value="NBI07686.1"/>
    <property type="molecule type" value="Genomic_DNA"/>
</dbReference>
<keyword evidence="1" id="KW-0677">Repeat</keyword>
<evidence type="ECO:0000256" key="1">
    <source>
        <dbReference type="ARBA" id="ARBA00022737"/>
    </source>
</evidence>
<evidence type="ECO:0000259" key="2">
    <source>
        <dbReference type="PROSITE" id="PS51372"/>
    </source>
</evidence>
<dbReference type="AlphaFoldDB" id="A0A845R1T7"/>
<dbReference type="InterPro" id="IPR004341">
    <property type="entry name" value="CAT_RNA-bd_dom"/>
</dbReference>
<dbReference type="SUPFAM" id="SSF63520">
    <property type="entry name" value="PTS-regulatory domain, PRD"/>
    <property type="match status" value="2"/>
</dbReference>
<dbReference type="Proteomes" id="UP000467132">
    <property type="component" value="Unassembled WGS sequence"/>
</dbReference>
<dbReference type="Gene3D" id="1.10.1790.10">
    <property type="entry name" value="PRD domain"/>
    <property type="match status" value="2"/>
</dbReference>
<dbReference type="InterPro" id="IPR011608">
    <property type="entry name" value="PRD"/>
</dbReference>
<dbReference type="PANTHER" id="PTHR30185">
    <property type="entry name" value="CRYPTIC BETA-GLUCOSIDE BGL OPERON ANTITERMINATOR"/>
    <property type="match status" value="1"/>
</dbReference>